<evidence type="ECO:0000256" key="1">
    <source>
        <dbReference type="SAM" id="MobiDB-lite"/>
    </source>
</evidence>
<dbReference type="InterPro" id="IPR015943">
    <property type="entry name" value="WD40/YVTN_repeat-like_dom_sf"/>
</dbReference>
<gene>
    <name evidence="3" type="ORF">CYMTET_34990</name>
</gene>
<accession>A0AAE0F9Z9</accession>
<dbReference type="InterPro" id="IPR018846">
    <property type="entry name" value="Beta-prop_RSE1/DDB1/CPSF1_1st"/>
</dbReference>
<feature type="region of interest" description="Disordered" evidence="1">
    <location>
        <begin position="458"/>
        <end position="479"/>
    </location>
</feature>
<dbReference type="Gene3D" id="2.130.10.10">
    <property type="entry name" value="YVTN repeat-like/Quinoprotein amine dehydrogenase"/>
    <property type="match status" value="1"/>
</dbReference>
<feature type="non-terminal residue" evidence="3">
    <location>
        <position position="600"/>
    </location>
</feature>
<dbReference type="Proteomes" id="UP001190700">
    <property type="component" value="Unassembled WGS sequence"/>
</dbReference>
<protein>
    <recommendedName>
        <fullName evidence="2">RSE1/DDB1/CPSF1 first beta-propeller domain-containing protein</fullName>
    </recommendedName>
</protein>
<evidence type="ECO:0000259" key="2">
    <source>
        <dbReference type="Pfam" id="PF10433"/>
    </source>
</evidence>
<reference evidence="3 4" key="1">
    <citation type="journal article" date="2015" name="Genome Biol. Evol.">
        <title>Comparative Genomics of a Bacterivorous Green Alga Reveals Evolutionary Causalities and Consequences of Phago-Mixotrophic Mode of Nutrition.</title>
        <authorList>
            <person name="Burns J.A."/>
            <person name="Paasch A."/>
            <person name="Narechania A."/>
            <person name="Kim E."/>
        </authorList>
    </citation>
    <scope>NUCLEOTIDE SEQUENCE [LARGE SCALE GENOMIC DNA]</scope>
    <source>
        <strain evidence="3 4">PLY_AMNH</strain>
    </source>
</reference>
<dbReference type="EMBL" id="LGRX02022205">
    <property type="protein sequence ID" value="KAK3255851.1"/>
    <property type="molecule type" value="Genomic_DNA"/>
</dbReference>
<dbReference type="InterPro" id="IPR050358">
    <property type="entry name" value="RSE1/DDB1/CFT1"/>
</dbReference>
<dbReference type="AlphaFoldDB" id="A0AAE0F9Z9"/>
<feature type="domain" description="RSE1/DDB1/CPSF1 first beta-propeller" evidence="2">
    <location>
        <begin position="38"/>
        <end position="445"/>
    </location>
</feature>
<evidence type="ECO:0000313" key="3">
    <source>
        <dbReference type="EMBL" id="KAK3255851.1"/>
    </source>
</evidence>
<name>A0AAE0F9Z9_9CHLO</name>
<dbReference type="PANTHER" id="PTHR10644">
    <property type="entry name" value="DNA REPAIR/RNA PROCESSING CPSF FAMILY"/>
    <property type="match status" value="1"/>
</dbReference>
<comment type="caution">
    <text evidence="3">The sequence shown here is derived from an EMBL/GenBank/DDBJ whole genome shotgun (WGS) entry which is preliminary data.</text>
</comment>
<feature type="compositionally biased region" description="Acidic residues" evidence="1">
    <location>
        <begin position="469"/>
        <end position="479"/>
    </location>
</feature>
<organism evidence="3 4">
    <name type="scientific">Cymbomonas tetramitiformis</name>
    <dbReference type="NCBI Taxonomy" id="36881"/>
    <lineage>
        <taxon>Eukaryota</taxon>
        <taxon>Viridiplantae</taxon>
        <taxon>Chlorophyta</taxon>
        <taxon>Pyramimonadophyceae</taxon>
        <taxon>Pyramimonadales</taxon>
        <taxon>Pyramimonadaceae</taxon>
        <taxon>Cymbomonas</taxon>
    </lineage>
</organism>
<sequence length="600" mass="62899">MSFTVYKTLHVSTGVEHCVTAYLTHPERTPVQEPACLPNLVVVKEGLLEVYALKHGHSTGPIEQSTKFELVAEYPLQGVVESICVLRPRETSGRAVELRDSLVLAFAEARIAVVEFNLVSWQLTTSSLHAYEGASYGAGVVNPPSRPVLAPYVISEPLGRCVAALLPAGGIAFLEAASHSEEDDIATPRKLADDLYTPKLTSQAQHSGGAAAVAKSYVVDLHVLRVKRVRDIAFLNGYAEPSLIMLWEDDATWSARLAVRKDTCRLSVMSVNLADKRHPLVWSAKGLPSDAFRVYPAPSPIGGAVVFCANLILYHTQGHSCALAVNPMARGGELAPGVVGEEATKMASIYSPAPAAAEGAPRAEAAAALDGARGVWVERDTMLISTKTGVLLVLNLLYDGRMVSGMRLVRCGAAVLTSGLCAVNSNLVFLGSRLGDSLLVGLKEKLMAPPAAALSIDAPPAKKRRVEDGGEGDLEEDEDDAADELLMYGDAEEDGSGVGVTEQAIVVAASQGALGSGRRTFELSIQDSFAGAATLAMPRAPGQLALAMPRAPGPLALAMPRAPGPLALAMPRAPGPLALAMPRAPGPLALAMPHAPGPLA</sequence>
<evidence type="ECO:0000313" key="4">
    <source>
        <dbReference type="Proteomes" id="UP001190700"/>
    </source>
</evidence>
<dbReference type="Pfam" id="PF10433">
    <property type="entry name" value="Beta-prop_RSE1_1st"/>
    <property type="match status" value="1"/>
</dbReference>
<keyword evidence="4" id="KW-1185">Reference proteome</keyword>
<proteinExistence type="predicted"/>